<name>A0A150JNE3_HEYCO</name>
<evidence type="ECO:0000313" key="1">
    <source>
        <dbReference type="EMBL" id="KYC58749.1"/>
    </source>
</evidence>
<sequence length="38" mass="4402">MSFIAVMKDKMPFAGQSFVFHPPPAKDINSFCNQWKKK</sequence>
<gene>
    <name evidence="1" type="ORF">B4098_2441</name>
</gene>
<dbReference type="AlphaFoldDB" id="A0A150JNE3"/>
<dbReference type="EMBL" id="LQYG01000120">
    <property type="protein sequence ID" value="KYC58749.1"/>
    <property type="molecule type" value="Genomic_DNA"/>
</dbReference>
<dbReference type="PATRIC" id="fig|1398.26.peg.2459"/>
<organism evidence="1 2">
    <name type="scientific">Heyndrickxia coagulans</name>
    <name type="common">Weizmannia coagulans</name>
    <dbReference type="NCBI Taxonomy" id="1398"/>
    <lineage>
        <taxon>Bacteria</taxon>
        <taxon>Bacillati</taxon>
        <taxon>Bacillota</taxon>
        <taxon>Bacilli</taxon>
        <taxon>Bacillales</taxon>
        <taxon>Bacillaceae</taxon>
        <taxon>Heyndrickxia</taxon>
    </lineage>
</organism>
<comment type="caution">
    <text evidence="1">The sequence shown here is derived from an EMBL/GenBank/DDBJ whole genome shotgun (WGS) entry which is preliminary data.</text>
</comment>
<accession>A0A150JNE3</accession>
<reference evidence="1 2" key="1">
    <citation type="submission" date="2016-01" db="EMBL/GenBank/DDBJ databases">
        <title>Genome Sequences of Twelve Sporeforming Bacillus Species Isolated from Foods.</title>
        <authorList>
            <person name="Berendsen E.M."/>
            <person name="Wells-Bennik M.H."/>
            <person name="Krawcyk A.O."/>
            <person name="De Jong A."/>
            <person name="Holsappel S."/>
            <person name="Eijlander R.T."/>
            <person name="Kuipers O.P."/>
        </authorList>
    </citation>
    <scope>NUCLEOTIDE SEQUENCE [LARGE SCALE GENOMIC DNA]</scope>
    <source>
        <strain evidence="1 2">B4098</strain>
    </source>
</reference>
<proteinExistence type="predicted"/>
<protein>
    <submittedName>
        <fullName evidence="1">Uncharacterized protein</fullName>
    </submittedName>
</protein>
<evidence type="ECO:0000313" key="2">
    <source>
        <dbReference type="Proteomes" id="UP000075288"/>
    </source>
</evidence>
<dbReference type="Proteomes" id="UP000075288">
    <property type="component" value="Unassembled WGS sequence"/>
</dbReference>